<dbReference type="InterPro" id="IPR002781">
    <property type="entry name" value="TM_pro_TauE-like"/>
</dbReference>
<feature type="transmembrane region" description="Helical" evidence="6">
    <location>
        <begin position="108"/>
        <end position="128"/>
    </location>
</feature>
<feature type="transmembrane region" description="Helical" evidence="6">
    <location>
        <begin position="208"/>
        <end position="226"/>
    </location>
</feature>
<feature type="transmembrane region" description="Helical" evidence="6">
    <location>
        <begin position="238"/>
        <end position="256"/>
    </location>
</feature>
<keyword evidence="3 6" id="KW-0812">Transmembrane</keyword>
<dbReference type="Proteomes" id="UP000520814">
    <property type="component" value="Unassembled WGS sequence"/>
</dbReference>
<accession>A0A7W9W6S7</accession>
<sequence length="258" mass="26273">MISLESGLALVVFAMATGLALGTLGAGGAILALPAFTYAAHLPQREASATSLLVVGTAALIGGLLTLVRCRKNPDEPRPDFKVALPFLLSGLVGAWCGAKASKLVPELALKLLFGAIVLAAAEAMYLRAMSPKAAPSRRALPLWLGPLLGGLVGLMTGLVGVGGGFMIVPALTVMGKLSLKQASATSVWIIAGNAAAALVGYVGHVHIAWGLAGAFLAVTLIAMQVGQSLARRANPKVLQLTFAGFLLVIGALTLLKH</sequence>
<comment type="caution">
    <text evidence="7">The sequence shown here is derived from an EMBL/GenBank/DDBJ whole genome shotgun (WGS) entry which is preliminary data.</text>
</comment>
<reference evidence="7 8" key="1">
    <citation type="submission" date="2020-08" db="EMBL/GenBank/DDBJ databases">
        <title>Genomic Encyclopedia of Type Strains, Phase IV (KMG-IV): sequencing the most valuable type-strain genomes for metagenomic binning, comparative biology and taxonomic classification.</title>
        <authorList>
            <person name="Goeker M."/>
        </authorList>
    </citation>
    <scope>NUCLEOTIDE SEQUENCE [LARGE SCALE GENOMIC DNA]</scope>
    <source>
        <strain evidence="7 8">DSM 23562</strain>
    </source>
</reference>
<keyword evidence="4 6" id="KW-1133">Transmembrane helix</keyword>
<dbReference type="PANTHER" id="PTHR43701:SF2">
    <property type="entry name" value="MEMBRANE TRANSPORTER PROTEIN YJNA-RELATED"/>
    <property type="match status" value="1"/>
</dbReference>
<evidence type="ECO:0000256" key="5">
    <source>
        <dbReference type="ARBA" id="ARBA00023136"/>
    </source>
</evidence>
<feature type="transmembrane region" description="Helical" evidence="6">
    <location>
        <begin position="148"/>
        <end position="172"/>
    </location>
</feature>
<organism evidence="7 8">
    <name type="scientific">Armatimonas rosea</name>
    <dbReference type="NCBI Taxonomy" id="685828"/>
    <lineage>
        <taxon>Bacteria</taxon>
        <taxon>Bacillati</taxon>
        <taxon>Armatimonadota</taxon>
        <taxon>Armatimonadia</taxon>
        <taxon>Armatimonadales</taxon>
        <taxon>Armatimonadaceae</taxon>
        <taxon>Armatimonas</taxon>
    </lineage>
</organism>
<evidence type="ECO:0000313" key="7">
    <source>
        <dbReference type="EMBL" id="MBB6051754.1"/>
    </source>
</evidence>
<dbReference type="PANTHER" id="PTHR43701">
    <property type="entry name" value="MEMBRANE TRANSPORTER PROTEIN MJ0441-RELATED"/>
    <property type="match status" value="1"/>
</dbReference>
<keyword evidence="6" id="KW-1003">Cell membrane</keyword>
<protein>
    <recommendedName>
        <fullName evidence="6">Probable membrane transporter protein</fullName>
    </recommendedName>
</protein>
<evidence type="ECO:0000256" key="3">
    <source>
        <dbReference type="ARBA" id="ARBA00022692"/>
    </source>
</evidence>
<evidence type="ECO:0000256" key="1">
    <source>
        <dbReference type="ARBA" id="ARBA00004141"/>
    </source>
</evidence>
<comment type="similarity">
    <text evidence="2 6">Belongs to the 4-toluene sulfonate uptake permease (TSUP) (TC 2.A.102) family.</text>
</comment>
<keyword evidence="8" id="KW-1185">Reference proteome</keyword>
<evidence type="ECO:0000256" key="4">
    <source>
        <dbReference type="ARBA" id="ARBA00022989"/>
    </source>
</evidence>
<dbReference type="AlphaFoldDB" id="A0A7W9W6S7"/>
<evidence type="ECO:0000256" key="6">
    <source>
        <dbReference type="RuleBase" id="RU363041"/>
    </source>
</evidence>
<dbReference type="Pfam" id="PF01925">
    <property type="entry name" value="TauE"/>
    <property type="match status" value="1"/>
</dbReference>
<dbReference type="EMBL" id="JACHGW010000003">
    <property type="protein sequence ID" value="MBB6051754.1"/>
    <property type="molecule type" value="Genomic_DNA"/>
</dbReference>
<evidence type="ECO:0000313" key="8">
    <source>
        <dbReference type="Proteomes" id="UP000520814"/>
    </source>
</evidence>
<proteinExistence type="inferred from homology"/>
<comment type="subcellular location">
    <subcellularLocation>
        <location evidence="6">Cell membrane</location>
        <topology evidence="6">Multi-pass membrane protein</topology>
    </subcellularLocation>
    <subcellularLocation>
        <location evidence="1">Membrane</location>
        <topology evidence="1">Multi-pass membrane protein</topology>
    </subcellularLocation>
</comment>
<gene>
    <name evidence="7" type="ORF">HNQ39_003564</name>
</gene>
<evidence type="ECO:0000256" key="2">
    <source>
        <dbReference type="ARBA" id="ARBA00009142"/>
    </source>
</evidence>
<keyword evidence="5 6" id="KW-0472">Membrane</keyword>
<name>A0A7W9W6S7_ARMRO</name>
<dbReference type="InterPro" id="IPR051598">
    <property type="entry name" value="TSUP/Inactive_protease-like"/>
</dbReference>
<feature type="transmembrane region" description="Helical" evidence="6">
    <location>
        <begin position="184"/>
        <end position="202"/>
    </location>
</feature>
<dbReference type="RefSeq" id="WP_184199369.1">
    <property type="nucleotide sequence ID" value="NZ_JACHGW010000003.1"/>
</dbReference>
<dbReference type="GO" id="GO:0005886">
    <property type="term" value="C:plasma membrane"/>
    <property type="evidence" value="ECO:0007669"/>
    <property type="project" value="UniProtKB-SubCell"/>
</dbReference>
<feature type="transmembrane region" description="Helical" evidence="6">
    <location>
        <begin position="49"/>
        <end position="68"/>
    </location>
</feature>